<protein>
    <submittedName>
        <fullName evidence="4">AcrR family transcriptional regulator</fullName>
    </submittedName>
</protein>
<dbReference type="EMBL" id="JAFBEC010000010">
    <property type="protein sequence ID" value="MBM7634246.1"/>
    <property type="molecule type" value="Genomic_DNA"/>
</dbReference>
<evidence type="ECO:0000256" key="2">
    <source>
        <dbReference type="PROSITE-ProRule" id="PRU00335"/>
    </source>
</evidence>
<keyword evidence="5" id="KW-1185">Reference proteome</keyword>
<dbReference type="Gene3D" id="1.10.357.10">
    <property type="entry name" value="Tetracycline Repressor, domain 2"/>
    <property type="match status" value="1"/>
</dbReference>
<dbReference type="InterPro" id="IPR001647">
    <property type="entry name" value="HTH_TetR"/>
</dbReference>
<evidence type="ECO:0000259" key="3">
    <source>
        <dbReference type="PROSITE" id="PS50977"/>
    </source>
</evidence>
<evidence type="ECO:0000313" key="4">
    <source>
        <dbReference type="EMBL" id="MBM7634246.1"/>
    </source>
</evidence>
<dbReference type="PROSITE" id="PS50977">
    <property type="entry name" value="HTH_TETR_2"/>
    <property type="match status" value="1"/>
</dbReference>
<keyword evidence="1 2" id="KW-0238">DNA-binding</keyword>
<dbReference type="RefSeq" id="WP_204699004.1">
    <property type="nucleotide sequence ID" value="NZ_JAFBEC010000010.1"/>
</dbReference>
<comment type="caution">
    <text evidence="4">The sequence shown here is derived from an EMBL/GenBank/DDBJ whole genome shotgun (WGS) entry which is preliminary data.</text>
</comment>
<gene>
    <name evidence="4" type="ORF">JOD17_003348</name>
</gene>
<evidence type="ECO:0000313" key="5">
    <source>
        <dbReference type="Proteomes" id="UP000741863"/>
    </source>
</evidence>
<dbReference type="InterPro" id="IPR009057">
    <property type="entry name" value="Homeodomain-like_sf"/>
</dbReference>
<proteinExistence type="predicted"/>
<sequence>MNNITIKNITEKANVNRVTFYAHFDDKYQLFDDMIYKTICKDIYEKAGKLQELDRNHIEILYTSIHAFLNTIVENCPYSYIKLFPLLRIKMIDVLKMHSDSKTIETEMKMDSFRSIMISSMLYEAAEISILKKSNLSQKELLKQLNNFIF</sequence>
<dbReference type="Proteomes" id="UP000741863">
    <property type="component" value="Unassembled WGS sequence"/>
</dbReference>
<name>A0ABS2PGN2_9BACL</name>
<dbReference type="Pfam" id="PF00440">
    <property type="entry name" value="TetR_N"/>
    <property type="match status" value="1"/>
</dbReference>
<evidence type="ECO:0000256" key="1">
    <source>
        <dbReference type="ARBA" id="ARBA00023125"/>
    </source>
</evidence>
<feature type="domain" description="HTH tetR-type" evidence="3">
    <location>
        <begin position="1"/>
        <end position="42"/>
    </location>
</feature>
<accession>A0ABS2PGN2</accession>
<organism evidence="4 5">
    <name type="scientific">Geomicrobium sediminis</name>
    <dbReference type="NCBI Taxonomy" id="1347788"/>
    <lineage>
        <taxon>Bacteria</taxon>
        <taxon>Bacillati</taxon>
        <taxon>Bacillota</taxon>
        <taxon>Bacilli</taxon>
        <taxon>Bacillales</taxon>
        <taxon>Geomicrobium</taxon>
    </lineage>
</organism>
<feature type="DNA-binding region" description="H-T-H motif" evidence="2">
    <location>
        <begin position="5"/>
        <end position="24"/>
    </location>
</feature>
<dbReference type="SUPFAM" id="SSF46689">
    <property type="entry name" value="Homeodomain-like"/>
    <property type="match status" value="1"/>
</dbReference>
<reference evidence="4 5" key="1">
    <citation type="submission" date="2021-01" db="EMBL/GenBank/DDBJ databases">
        <title>Genomic Encyclopedia of Type Strains, Phase IV (KMG-IV): sequencing the most valuable type-strain genomes for metagenomic binning, comparative biology and taxonomic classification.</title>
        <authorList>
            <person name="Goeker M."/>
        </authorList>
    </citation>
    <scope>NUCLEOTIDE SEQUENCE [LARGE SCALE GENOMIC DNA]</scope>
    <source>
        <strain evidence="4 5">DSM 25540</strain>
    </source>
</reference>